<dbReference type="SUPFAM" id="SSF56219">
    <property type="entry name" value="DNase I-like"/>
    <property type="match status" value="1"/>
</dbReference>
<proteinExistence type="predicted"/>
<dbReference type="Proteomes" id="UP000326396">
    <property type="component" value="Linkage Group LG10"/>
</dbReference>
<feature type="region of interest" description="Disordered" evidence="1">
    <location>
        <begin position="261"/>
        <end position="298"/>
    </location>
</feature>
<comment type="caution">
    <text evidence="2">The sequence shown here is derived from an EMBL/GenBank/DDBJ whole genome shotgun (WGS) entry which is preliminary data.</text>
</comment>
<dbReference type="OrthoDB" id="1938374at2759"/>
<dbReference type="Gene3D" id="3.60.10.10">
    <property type="entry name" value="Endonuclease/exonuclease/phosphatase"/>
    <property type="match status" value="1"/>
</dbReference>
<name>A0A5N6PX00_9ASTR</name>
<evidence type="ECO:0000313" key="3">
    <source>
        <dbReference type="Proteomes" id="UP000326396"/>
    </source>
</evidence>
<dbReference type="EMBL" id="SZYD01000002">
    <property type="protein sequence ID" value="KAD7117426.1"/>
    <property type="molecule type" value="Genomic_DNA"/>
</dbReference>
<keyword evidence="3" id="KW-1185">Reference proteome</keyword>
<evidence type="ECO:0000313" key="2">
    <source>
        <dbReference type="EMBL" id="KAD7117426.1"/>
    </source>
</evidence>
<protein>
    <recommendedName>
        <fullName evidence="4">Endonuclease/exonuclease/phosphatase domain-containing protein</fullName>
    </recommendedName>
</protein>
<gene>
    <name evidence="2" type="ORF">E3N88_04694</name>
</gene>
<accession>A0A5N6PX00</accession>
<dbReference type="AlphaFoldDB" id="A0A5N6PX00"/>
<evidence type="ECO:0000256" key="1">
    <source>
        <dbReference type="SAM" id="MobiDB-lite"/>
    </source>
</evidence>
<organism evidence="2 3">
    <name type="scientific">Mikania micrantha</name>
    <name type="common">bitter vine</name>
    <dbReference type="NCBI Taxonomy" id="192012"/>
    <lineage>
        <taxon>Eukaryota</taxon>
        <taxon>Viridiplantae</taxon>
        <taxon>Streptophyta</taxon>
        <taxon>Embryophyta</taxon>
        <taxon>Tracheophyta</taxon>
        <taxon>Spermatophyta</taxon>
        <taxon>Magnoliopsida</taxon>
        <taxon>eudicotyledons</taxon>
        <taxon>Gunneridae</taxon>
        <taxon>Pentapetalae</taxon>
        <taxon>asterids</taxon>
        <taxon>campanulids</taxon>
        <taxon>Asterales</taxon>
        <taxon>Asteraceae</taxon>
        <taxon>Asteroideae</taxon>
        <taxon>Heliantheae alliance</taxon>
        <taxon>Eupatorieae</taxon>
        <taxon>Mikania</taxon>
    </lineage>
</organism>
<sequence length="298" mass="33998">MINEGVFQKVKVVTKQNFILVCGNVSGYQEIFNIVNVYGPQGLNEKKDLWVELEDLKTSGSGYWVYAGDFNEVRNSSERVKSELNVMGATLFNQFIYNAQLMEYNMGGNPYTYMRGFGDSYSKLDRFLVCNDFVNKWPNACVTALSRHLFDHCPIFLITSNIDFGPSPFRFYSSWLKFQGINEVVEETLCMRVATGKPDKVLAAKLKALKEVLRKWTKEQKQKYDLSLSSLKLVSNHYDKEASNRELSLDELDDWAATNSAEGGAQMGRMTHGLSRPKDPIRPPPYADHSHSWVTIRP</sequence>
<dbReference type="InterPro" id="IPR036691">
    <property type="entry name" value="Endo/exonu/phosph_ase_sf"/>
</dbReference>
<evidence type="ECO:0008006" key="4">
    <source>
        <dbReference type="Google" id="ProtNLM"/>
    </source>
</evidence>
<dbReference type="PANTHER" id="PTHR33710">
    <property type="entry name" value="BNAC02G09200D PROTEIN"/>
    <property type="match status" value="1"/>
</dbReference>
<dbReference type="PANTHER" id="PTHR33710:SF64">
    <property type="entry name" value="ENDONUCLEASE_EXONUCLEASE_PHOSPHATASE DOMAIN-CONTAINING PROTEIN"/>
    <property type="match status" value="1"/>
</dbReference>
<reference evidence="2 3" key="1">
    <citation type="submission" date="2019-05" db="EMBL/GenBank/DDBJ databases">
        <title>Mikania micrantha, genome provides insights into the molecular mechanism of rapid growth.</title>
        <authorList>
            <person name="Liu B."/>
        </authorList>
    </citation>
    <scope>NUCLEOTIDE SEQUENCE [LARGE SCALE GENOMIC DNA]</scope>
    <source>
        <strain evidence="2">NLD-2019</strain>
        <tissue evidence="2">Leaf</tissue>
    </source>
</reference>